<evidence type="ECO:0000256" key="2">
    <source>
        <dbReference type="SAM" id="Phobius"/>
    </source>
</evidence>
<comment type="caution">
    <text evidence="1">Lacks conserved residue(s) required for the propagation of feature annotation.</text>
</comment>
<dbReference type="Gene3D" id="2.170.300.10">
    <property type="entry name" value="Tie2 ligand-binding domain superfamily"/>
    <property type="match status" value="1"/>
</dbReference>
<accession>A0AAV1FQ67</accession>
<dbReference type="InterPro" id="IPR000742">
    <property type="entry name" value="EGF"/>
</dbReference>
<dbReference type="Pfam" id="PF23106">
    <property type="entry name" value="EGF_Teneurin"/>
    <property type="match status" value="2"/>
</dbReference>
<dbReference type="GO" id="GO:0033299">
    <property type="term" value="P:secretion of lysosomal enzymes"/>
    <property type="evidence" value="ECO:0007669"/>
    <property type="project" value="TreeGrafter"/>
</dbReference>
<dbReference type="AlphaFoldDB" id="A0AAV1FQ67"/>
<evidence type="ECO:0000313" key="6">
    <source>
        <dbReference type="Proteomes" id="UP001178508"/>
    </source>
</evidence>
<feature type="chain" id="PRO_5043807712" evidence="3">
    <location>
        <begin position="26"/>
        <end position="510"/>
    </location>
</feature>
<evidence type="ECO:0000313" key="5">
    <source>
        <dbReference type="EMBL" id="CAJ1063109.1"/>
    </source>
</evidence>
<dbReference type="Proteomes" id="UP001178508">
    <property type="component" value="Chromosome 8"/>
</dbReference>
<sequence length="510" mass="56454">MATHSASRRIVWLVLLCIQIWPLDSKLAWFSTDEDAVTPNTQGHDPSHPHRHFSNCQHIVQGRRTYETWPSSRQNSLPVSESTVFISNIPGGKPRWVQGHMTFVHDPLRTVSVLEPGGPGGCKRNHRVTVQETAETAGCLYAMNAGFFNTTTDGCLGNIVSDGRLVRDGRGVQNAQFGIRRDGTLVFGYLSQEDVLDQLNPFVQLVSGVIWLLRDGEININQSLKAECNKLVDREVFRDFVDLLSARTAVGHDAEGNLVLFHVDGQTNERGMDLWEVAEFLKKNGVINAINLDGGGSSSFVINGTLVSYPPDICKPDSRWRCARPVSTVLCVHQRRCQPANCNGHGKCVDGHCRCQDGWQGDACDSFVCHPAACGPHGVCTPGGCVCDAGWRGKSCSKKCLPGYYGVFCRQICICFNGASCNHVSGRCRCLPGFHGNFCQCLVEKMITLQTQQEDAHRDTLSPSEQTWLIITLALALFLLTRLTLHSHWVRRRWCSCSYSFSQLTLSDVS</sequence>
<feature type="transmembrane region" description="Helical" evidence="2">
    <location>
        <begin position="467"/>
        <end position="485"/>
    </location>
</feature>
<evidence type="ECO:0000259" key="4">
    <source>
        <dbReference type="PROSITE" id="PS50026"/>
    </source>
</evidence>
<feature type="signal peptide" evidence="3">
    <location>
        <begin position="1"/>
        <end position="25"/>
    </location>
</feature>
<evidence type="ECO:0000256" key="1">
    <source>
        <dbReference type="PROSITE-ProRule" id="PRU00076"/>
    </source>
</evidence>
<keyword evidence="2" id="KW-0472">Membrane</keyword>
<dbReference type="PROSITE" id="PS00022">
    <property type="entry name" value="EGF_1"/>
    <property type="match status" value="2"/>
</dbReference>
<gene>
    <name evidence="5" type="ORF">XNOV1_A000566</name>
</gene>
<proteinExistence type="predicted"/>
<dbReference type="PANTHER" id="PTHR40446">
    <property type="entry name" value="N-ACETYLGLUCOSAMINE-1-PHOSPHODIESTER ALPHA-N-ACETYLGLUCOSAMINIDASE"/>
    <property type="match status" value="1"/>
</dbReference>
<feature type="domain" description="EGF-like" evidence="4">
    <location>
        <begin position="405"/>
        <end position="440"/>
    </location>
</feature>
<dbReference type="InterPro" id="IPR018711">
    <property type="entry name" value="NAGPA"/>
</dbReference>
<keyword evidence="2" id="KW-0812">Transmembrane</keyword>
<dbReference type="EMBL" id="OY660871">
    <property type="protein sequence ID" value="CAJ1063109.1"/>
    <property type="molecule type" value="Genomic_DNA"/>
</dbReference>
<dbReference type="PANTHER" id="PTHR40446:SF2">
    <property type="entry name" value="N-ACETYLGLUCOSAMINE-1-PHOSPHODIESTER ALPHA-N-ACETYLGLUCOSAMINIDASE"/>
    <property type="match status" value="1"/>
</dbReference>
<dbReference type="Gene3D" id="2.10.25.10">
    <property type="entry name" value="Laminin"/>
    <property type="match status" value="1"/>
</dbReference>
<keyword evidence="6" id="KW-1185">Reference proteome</keyword>
<dbReference type="PROSITE" id="PS01186">
    <property type="entry name" value="EGF_2"/>
    <property type="match status" value="1"/>
</dbReference>
<dbReference type="SUPFAM" id="SSF57196">
    <property type="entry name" value="EGF/Laminin"/>
    <property type="match status" value="1"/>
</dbReference>
<dbReference type="SMART" id="SM00181">
    <property type="entry name" value="EGF"/>
    <property type="match status" value="3"/>
</dbReference>
<dbReference type="Pfam" id="PF09992">
    <property type="entry name" value="NAGPA"/>
    <property type="match status" value="1"/>
</dbReference>
<organism evidence="5 6">
    <name type="scientific">Xyrichtys novacula</name>
    <name type="common">Pearly razorfish</name>
    <name type="synonym">Hemipteronotus novacula</name>
    <dbReference type="NCBI Taxonomy" id="13765"/>
    <lineage>
        <taxon>Eukaryota</taxon>
        <taxon>Metazoa</taxon>
        <taxon>Chordata</taxon>
        <taxon>Craniata</taxon>
        <taxon>Vertebrata</taxon>
        <taxon>Euteleostomi</taxon>
        <taxon>Actinopterygii</taxon>
        <taxon>Neopterygii</taxon>
        <taxon>Teleostei</taxon>
        <taxon>Neoteleostei</taxon>
        <taxon>Acanthomorphata</taxon>
        <taxon>Eupercaria</taxon>
        <taxon>Labriformes</taxon>
        <taxon>Labridae</taxon>
        <taxon>Xyrichtys</taxon>
    </lineage>
</organism>
<feature type="disulfide bond" evidence="1">
    <location>
        <begin position="430"/>
        <end position="439"/>
    </location>
</feature>
<protein>
    <submittedName>
        <fullName evidence="5">N-acetylglucosamine-1-phosphodiester alpha-N-acetylglucosaminidase-like</fullName>
    </submittedName>
</protein>
<dbReference type="PROSITE" id="PS50026">
    <property type="entry name" value="EGF_3"/>
    <property type="match status" value="1"/>
</dbReference>
<reference evidence="5" key="1">
    <citation type="submission" date="2023-08" db="EMBL/GenBank/DDBJ databases">
        <authorList>
            <person name="Alioto T."/>
            <person name="Alioto T."/>
            <person name="Gomez Garrido J."/>
        </authorList>
    </citation>
    <scope>NUCLEOTIDE SEQUENCE</scope>
</reference>
<keyword evidence="1" id="KW-1015">Disulfide bond</keyword>
<keyword evidence="3" id="KW-0732">Signal</keyword>
<name>A0AAV1FQ67_XYRNO</name>
<keyword evidence="2" id="KW-1133">Transmembrane helix</keyword>
<evidence type="ECO:0000256" key="3">
    <source>
        <dbReference type="SAM" id="SignalP"/>
    </source>
</evidence>
<keyword evidence="1" id="KW-0245">EGF-like domain</keyword>